<keyword evidence="1" id="KW-0175">Coiled coil</keyword>
<dbReference type="OrthoDB" id="2241322at2759"/>
<dbReference type="STRING" id="35722.A0A0B7MXR5"/>
<organism evidence="2 3">
    <name type="scientific">Parasitella parasitica</name>
    <dbReference type="NCBI Taxonomy" id="35722"/>
    <lineage>
        <taxon>Eukaryota</taxon>
        <taxon>Fungi</taxon>
        <taxon>Fungi incertae sedis</taxon>
        <taxon>Mucoromycota</taxon>
        <taxon>Mucoromycotina</taxon>
        <taxon>Mucoromycetes</taxon>
        <taxon>Mucorales</taxon>
        <taxon>Mucorineae</taxon>
        <taxon>Mucoraceae</taxon>
        <taxon>Parasitella</taxon>
    </lineage>
</organism>
<protein>
    <submittedName>
        <fullName evidence="2">Uncharacterized protein</fullName>
    </submittedName>
</protein>
<sequence>MRTCAKLGHQGLPDEQYLEALQKHIDNVHAPKSVKDVIHHLFTVLKGCKEREESKANEVSEYNRKILSVYDHYTILEEMYKTEHKAVLKLKDEKAELQARMDEIKSRSEQQASSFIKQLEAQKEESNKLATRQALGRKKIEDRLMAKEHDHRNKLQDMESQNRKLHSEIHSIKNTLKYVLTPQQLAQFTTQQQMIAQQQNQQQ</sequence>
<keyword evidence="3" id="KW-1185">Reference proteome</keyword>
<dbReference type="AlphaFoldDB" id="A0A0B7MXR5"/>
<dbReference type="Proteomes" id="UP000054107">
    <property type="component" value="Unassembled WGS sequence"/>
</dbReference>
<reference evidence="2 3" key="1">
    <citation type="submission" date="2014-09" db="EMBL/GenBank/DDBJ databases">
        <authorList>
            <person name="Ellenberger Sabrina"/>
        </authorList>
    </citation>
    <scope>NUCLEOTIDE SEQUENCE [LARGE SCALE GENOMIC DNA]</scope>
    <source>
        <strain evidence="2 3">CBS 412.66</strain>
    </source>
</reference>
<name>A0A0B7MXR5_9FUNG</name>
<evidence type="ECO:0000256" key="1">
    <source>
        <dbReference type="SAM" id="Coils"/>
    </source>
</evidence>
<proteinExistence type="predicted"/>
<gene>
    <name evidence="2" type="primary">PARPA_01369.1 scaffold 1359</name>
</gene>
<evidence type="ECO:0000313" key="2">
    <source>
        <dbReference type="EMBL" id="CEP08060.1"/>
    </source>
</evidence>
<dbReference type="EMBL" id="LN719426">
    <property type="protein sequence ID" value="CEP08060.1"/>
    <property type="molecule type" value="Genomic_DNA"/>
</dbReference>
<feature type="coiled-coil region" evidence="1">
    <location>
        <begin position="80"/>
        <end position="175"/>
    </location>
</feature>
<evidence type="ECO:0000313" key="3">
    <source>
        <dbReference type="Proteomes" id="UP000054107"/>
    </source>
</evidence>
<accession>A0A0B7MXR5</accession>